<dbReference type="Proteomes" id="UP000249819">
    <property type="component" value="Unassembled WGS sequence"/>
</dbReference>
<reference evidence="1 2" key="1">
    <citation type="submission" date="2018-06" db="EMBL/GenBank/DDBJ databases">
        <title>Genomic Encyclopedia of Archaeal and Bacterial Type Strains, Phase II (KMG-II): from individual species to whole genera.</title>
        <authorList>
            <person name="Goeker M."/>
        </authorList>
    </citation>
    <scope>NUCLEOTIDE SEQUENCE [LARGE SCALE GENOMIC DNA]</scope>
    <source>
        <strain evidence="1 2">DSM 29821</strain>
    </source>
</reference>
<sequence length="52" mass="5957">MLKKANIIFCLILPAFIRENFLKNTLMFNPRNGLQTDNSITKDIEKSVSGEE</sequence>
<proteinExistence type="predicted"/>
<organism evidence="1 2">
    <name type="scientific">Chitinophaga dinghuensis</name>
    <dbReference type="NCBI Taxonomy" id="1539050"/>
    <lineage>
        <taxon>Bacteria</taxon>
        <taxon>Pseudomonadati</taxon>
        <taxon>Bacteroidota</taxon>
        <taxon>Chitinophagia</taxon>
        <taxon>Chitinophagales</taxon>
        <taxon>Chitinophagaceae</taxon>
        <taxon>Chitinophaga</taxon>
    </lineage>
</organism>
<gene>
    <name evidence="1" type="ORF">CLV59_103469</name>
</gene>
<evidence type="ECO:0000313" key="1">
    <source>
        <dbReference type="EMBL" id="RAJ83501.1"/>
    </source>
</evidence>
<comment type="caution">
    <text evidence="1">The sequence shown here is derived from an EMBL/GenBank/DDBJ whole genome shotgun (WGS) entry which is preliminary data.</text>
</comment>
<dbReference type="AlphaFoldDB" id="A0A327W2J6"/>
<accession>A0A327W2J6</accession>
<evidence type="ECO:0000313" key="2">
    <source>
        <dbReference type="Proteomes" id="UP000249819"/>
    </source>
</evidence>
<name>A0A327W2J6_9BACT</name>
<protein>
    <submittedName>
        <fullName evidence="1">Uncharacterized protein</fullName>
    </submittedName>
</protein>
<keyword evidence="2" id="KW-1185">Reference proteome</keyword>
<dbReference type="EMBL" id="QLMA01000003">
    <property type="protein sequence ID" value="RAJ83501.1"/>
    <property type="molecule type" value="Genomic_DNA"/>
</dbReference>